<dbReference type="AlphaFoldDB" id="A0A561BVS5"/>
<protein>
    <recommendedName>
        <fullName evidence="3">Arsenate reductase</fullName>
    </recommendedName>
</protein>
<organism evidence="1 2">
    <name type="scientific">Kribbella amoyensis</name>
    <dbReference type="NCBI Taxonomy" id="996641"/>
    <lineage>
        <taxon>Bacteria</taxon>
        <taxon>Bacillati</taxon>
        <taxon>Actinomycetota</taxon>
        <taxon>Actinomycetes</taxon>
        <taxon>Propionibacteriales</taxon>
        <taxon>Kribbellaceae</taxon>
        <taxon>Kribbella</taxon>
    </lineage>
</organism>
<dbReference type="Proteomes" id="UP000318380">
    <property type="component" value="Unassembled WGS sequence"/>
</dbReference>
<accession>A0A561BVS5</accession>
<keyword evidence="2" id="KW-1185">Reference proteome</keyword>
<name>A0A561BVS5_9ACTN</name>
<dbReference type="OrthoDB" id="8421706at2"/>
<proteinExistence type="predicted"/>
<evidence type="ECO:0000313" key="2">
    <source>
        <dbReference type="Proteomes" id="UP000318380"/>
    </source>
</evidence>
<comment type="caution">
    <text evidence="1">The sequence shown here is derived from an EMBL/GenBank/DDBJ whole genome shotgun (WGS) entry which is preliminary data.</text>
</comment>
<dbReference type="RefSeq" id="WP_145808742.1">
    <property type="nucleotide sequence ID" value="NZ_VIVK01000001.1"/>
</dbReference>
<sequence length="108" mass="11673">MTENLDWIDSSCTLPTADRPLRVAEFDALFRTAVRAVDRPTSSLLVLHLDPAAESEARELTARENACCSFFDFTFTAGADDVLLRVEVPAGRTAVLDGLAGRAAGWST</sequence>
<evidence type="ECO:0008006" key="3">
    <source>
        <dbReference type="Google" id="ProtNLM"/>
    </source>
</evidence>
<evidence type="ECO:0000313" key="1">
    <source>
        <dbReference type="EMBL" id="TWD82852.1"/>
    </source>
</evidence>
<reference evidence="1 2" key="1">
    <citation type="submission" date="2019-06" db="EMBL/GenBank/DDBJ databases">
        <title>Sequencing the genomes of 1000 actinobacteria strains.</title>
        <authorList>
            <person name="Klenk H.-P."/>
        </authorList>
    </citation>
    <scope>NUCLEOTIDE SEQUENCE [LARGE SCALE GENOMIC DNA]</scope>
    <source>
        <strain evidence="1 2">DSM 24683</strain>
    </source>
</reference>
<dbReference type="EMBL" id="VIVK01000001">
    <property type="protein sequence ID" value="TWD82852.1"/>
    <property type="molecule type" value="Genomic_DNA"/>
</dbReference>
<gene>
    <name evidence="1" type="ORF">FB561_3998</name>
</gene>